<dbReference type="Gene3D" id="3.30.360.10">
    <property type="entry name" value="Dihydrodipicolinate Reductase, domain 2"/>
    <property type="match status" value="1"/>
</dbReference>
<dbReference type="Proteomes" id="UP000007799">
    <property type="component" value="Unassembled WGS sequence"/>
</dbReference>
<keyword evidence="3" id="KW-1185">Reference proteome</keyword>
<protein>
    <recommendedName>
        <fullName evidence="1">Armadillo-like helical domain-containing protein</fullName>
    </recommendedName>
</protein>
<dbReference type="InterPro" id="IPR000683">
    <property type="entry name" value="Gfo/Idh/MocA-like_OxRdtase_N"/>
</dbReference>
<reference evidence="2" key="1">
    <citation type="submission" date="2009-08" db="EMBL/GenBank/DDBJ databases">
        <title>Annotation of Salpingoeca rosetta.</title>
        <authorList>
            <consortium name="The Broad Institute Genome Sequencing Platform"/>
            <person name="Russ C."/>
            <person name="Cuomo C."/>
            <person name="Burger G."/>
            <person name="Gray M.W."/>
            <person name="Holland P.W.H."/>
            <person name="King N."/>
            <person name="Lang F.B.F."/>
            <person name="Roger A.J."/>
            <person name="Ruiz-Trillo I."/>
            <person name="Young S.K."/>
            <person name="Zeng Q."/>
            <person name="Gargeya S."/>
            <person name="Alvarado L."/>
            <person name="Berlin A."/>
            <person name="Chapman S.B."/>
            <person name="Chen Z."/>
            <person name="Freedman E."/>
            <person name="Gellesch M."/>
            <person name="Goldberg J."/>
            <person name="Griggs A."/>
            <person name="Gujja S."/>
            <person name="Heilman E."/>
            <person name="Heiman D."/>
            <person name="Howarth C."/>
            <person name="Mehta T."/>
            <person name="Neiman D."/>
            <person name="Pearson M."/>
            <person name="Roberts A."/>
            <person name="Saif S."/>
            <person name="Shea T."/>
            <person name="Shenoy N."/>
            <person name="Sisk P."/>
            <person name="Stolte C."/>
            <person name="Sykes S."/>
            <person name="White J."/>
            <person name="Yandava C."/>
            <person name="Haas B."/>
            <person name="Nusbaum C."/>
            <person name="Birren B."/>
        </authorList>
    </citation>
    <scope>NUCLEOTIDE SEQUENCE [LARGE SCALE GENOMIC DNA]</scope>
    <source>
        <strain evidence="2">ATCC 50818</strain>
    </source>
</reference>
<dbReference type="GO" id="GO:0006740">
    <property type="term" value="P:NADPH regeneration"/>
    <property type="evidence" value="ECO:0007669"/>
    <property type="project" value="TreeGrafter"/>
</dbReference>
<dbReference type="GeneID" id="16071405"/>
<dbReference type="InParanoid" id="F2UJ54"/>
<proteinExistence type="predicted"/>
<dbReference type="KEGG" id="sre:PTSG_07344"/>
<dbReference type="STRING" id="946362.F2UJ54"/>
<dbReference type="RefSeq" id="XP_004990842.1">
    <property type="nucleotide sequence ID" value="XM_004990785.1"/>
</dbReference>
<feature type="domain" description="Armadillo-like helical" evidence="1">
    <location>
        <begin position="7"/>
        <end position="178"/>
    </location>
</feature>
<gene>
    <name evidence="2" type="ORF">PTSG_07344</name>
</gene>
<dbReference type="PANTHER" id="PTHR42840">
    <property type="entry name" value="NAD(P)-BINDING ROSSMANN-FOLD SUPERFAMILY PROTEIN-RELATED"/>
    <property type="match status" value="1"/>
</dbReference>
<dbReference type="Pfam" id="PF01408">
    <property type="entry name" value="GFO_IDH_MocA"/>
    <property type="match status" value="1"/>
</dbReference>
<dbReference type="InterPro" id="IPR036291">
    <property type="entry name" value="NAD(P)-bd_dom_sf"/>
</dbReference>
<evidence type="ECO:0000259" key="1">
    <source>
        <dbReference type="SMART" id="SM01158"/>
    </source>
</evidence>
<name>F2UJ54_SALR5</name>
<dbReference type="GO" id="GO:0005737">
    <property type="term" value="C:cytoplasm"/>
    <property type="evidence" value="ECO:0007669"/>
    <property type="project" value="TreeGrafter"/>
</dbReference>
<dbReference type="GO" id="GO:0016491">
    <property type="term" value="F:oxidoreductase activity"/>
    <property type="evidence" value="ECO:0007669"/>
    <property type="project" value="TreeGrafter"/>
</dbReference>
<dbReference type="eggNOG" id="KOG4654">
    <property type="taxonomic scope" value="Eukaryota"/>
</dbReference>
<dbReference type="PANTHER" id="PTHR42840:SF6">
    <property type="entry name" value="BINDING ROSSMANN FOLD OXIDOREDUCTASE, PUTATIVE (AFU_ORTHOLOGUE AFUA_3G11930)-RELATED"/>
    <property type="match status" value="1"/>
</dbReference>
<accession>F2UJ54</accession>
<dbReference type="SMART" id="SM01158">
    <property type="entry name" value="DUF1741"/>
    <property type="match status" value="1"/>
</dbReference>
<evidence type="ECO:0000313" key="3">
    <source>
        <dbReference type="Proteomes" id="UP000007799"/>
    </source>
</evidence>
<dbReference type="Pfam" id="PF08427">
    <property type="entry name" value="ARMH3_C"/>
    <property type="match status" value="1"/>
</dbReference>
<dbReference type="Gene3D" id="3.40.50.720">
    <property type="entry name" value="NAD(P)-binding Rossmann-like Domain"/>
    <property type="match status" value="1"/>
</dbReference>
<dbReference type="SUPFAM" id="SSF51735">
    <property type="entry name" value="NAD(P)-binding Rossmann-fold domains"/>
    <property type="match status" value="1"/>
</dbReference>
<evidence type="ECO:0000313" key="2">
    <source>
        <dbReference type="EMBL" id="EGD77002.1"/>
    </source>
</evidence>
<dbReference type="OrthoDB" id="2127032at2759"/>
<dbReference type="AlphaFoldDB" id="F2UJ54"/>
<dbReference type="InterPro" id="IPR013636">
    <property type="entry name" value="ARMH3_C"/>
</dbReference>
<sequence length="404" mass="45299">MRHRPATTVTAMRAPLVLGIFDLCIEYMVSHMSRSFDVDAYTRCLEVVHRLLCYQKTHLVRLNYEWANLWSALSALFKFVIQKTTLSTPTTCLIREALASTRQDKKAGVIGLCMFELRRLGHIGDIALVGTNGTKFPGIRKHLKENISDVYNGLDVSVTTFPNDDVQRDVEAYKRALDGLRPGDVTTIFTPDPTHFEIAKYAIERGVHVLVTKPAVMTLEHHHQLVALARKHNVLVMVEFHKRWDPIYVDARNRARALGDFSYFNSFMSQPKYQLETFKAWAGKTSDISYYLNSHHIDMHAWMVEGRAVPTRVVASAATGVAESHPYNCPQASTRLSQPLRRSTTGEATVADFDKTLPTLASTVATTAVLQAGRLSLDHACPVDIAHDQDTNTFSLALATNEEE</sequence>
<organism evidence="3">
    <name type="scientific">Salpingoeca rosetta (strain ATCC 50818 / BSB-021)</name>
    <dbReference type="NCBI Taxonomy" id="946362"/>
    <lineage>
        <taxon>Eukaryota</taxon>
        <taxon>Choanoflagellata</taxon>
        <taxon>Craspedida</taxon>
        <taxon>Salpingoecidae</taxon>
        <taxon>Salpingoeca</taxon>
    </lineage>
</organism>
<dbReference type="EMBL" id="GL832976">
    <property type="protein sequence ID" value="EGD77002.1"/>
    <property type="molecule type" value="Genomic_DNA"/>
</dbReference>
<dbReference type="GO" id="GO:0000166">
    <property type="term" value="F:nucleotide binding"/>
    <property type="evidence" value="ECO:0007669"/>
    <property type="project" value="InterPro"/>
</dbReference>